<protein>
    <recommendedName>
        <fullName evidence="3">DUF1819 family protein</fullName>
    </recommendedName>
</protein>
<name>A0A9X1B7Z5_9GAMM</name>
<accession>A0A9X1B7Z5</accession>
<proteinExistence type="predicted"/>
<reference evidence="1 2" key="1">
    <citation type="journal article" date="2020" name="Microorganisms">
        <title>Osmotic Adaptation and Compatible Solute Biosynthesis of Phototrophic Bacteria as Revealed from Genome Analyses.</title>
        <authorList>
            <person name="Imhoff J.F."/>
            <person name="Rahn T."/>
            <person name="Kunzel S."/>
            <person name="Keller A."/>
            <person name="Neulinger S.C."/>
        </authorList>
    </citation>
    <scope>NUCLEOTIDE SEQUENCE [LARGE SCALE GENOMIC DNA]</scope>
    <source>
        <strain evidence="1 2">DSM 21303</strain>
    </source>
</reference>
<organism evidence="1 2">
    <name type="scientific">Thiocapsa imhoffii</name>
    <dbReference type="NCBI Taxonomy" id="382777"/>
    <lineage>
        <taxon>Bacteria</taxon>
        <taxon>Pseudomonadati</taxon>
        <taxon>Pseudomonadota</taxon>
        <taxon>Gammaproteobacteria</taxon>
        <taxon>Chromatiales</taxon>
        <taxon>Chromatiaceae</taxon>
        <taxon>Thiocapsa</taxon>
    </lineage>
</organism>
<comment type="caution">
    <text evidence="1">The sequence shown here is derived from an EMBL/GenBank/DDBJ whole genome shotgun (WGS) entry which is preliminary data.</text>
</comment>
<dbReference type="Proteomes" id="UP001138802">
    <property type="component" value="Unassembled WGS sequence"/>
</dbReference>
<dbReference type="EMBL" id="NRSD01000005">
    <property type="protein sequence ID" value="MBK1644344.1"/>
    <property type="molecule type" value="Genomic_DNA"/>
</dbReference>
<gene>
    <name evidence="1" type="ORF">CKO25_06675</name>
</gene>
<evidence type="ECO:0000313" key="1">
    <source>
        <dbReference type="EMBL" id="MBK1644344.1"/>
    </source>
</evidence>
<sequence>MTASTDSGPLVIPPYATAFGFSLRRSGGHMSRSLMLPDLGLLFTAVPVTAGRADYRAAILAENVLGKPTFSSRRKSEKHIYELYGLDPALALFRLLRRFAAEDPASLPLLALTCAFCRDPQLRSSFDLVETLKPGEVLTRAQMMAYLEEVYPERFSPVMLASLATRLGVTWAATGHLKGTAKRTRTLPVVTPAACTYAMFAGYLLGLRGDLLVSSVFTHLVGADPSTVLSHLAVGSRNGWLRLRHGGGVTEIDFSGLLLPDEEALLNGTH</sequence>
<evidence type="ECO:0008006" key="3">
    <source>
        <dbReference type="Google" id="ProtNLM"/>
    </source>
</evidence>
<dbReference type="AlphaFoldDB" id="A0A9X1B7Z5"/>
<evidence type="ECO:0000313" key="2">
    <source>
        <dbReference type="Proteomes" id="UP001138802"/>
    </source>
</evidence>
<keyword evidence="2" id="KW-1185">Reference proteome</keyword>